<protein>
    <submittedName>
        <fullName evidence="3">Phenol hydroxylase</fullName>
    </submittedName>
</protein>
<sequence length="350" mass="37924">RSRRRHIGDAVVAIAAPDRLGHIGAIGGHIGHGDDAAARLDARHDLTRQLALVELVRAAARHLAQAFSQQRLTEDLARAIGGSVRLQIGFARPRIGRQHPRPARRGVGLAVRQDIAFLGQLDRRRDQIGPGHGAEARVRLPHAHDRARHRDVDEARRLGAVKAAAVVQQQVRRRRRRRRAVIVDGDGLGRALGRGRHVQDHIAAAADIARARQGHGLGEGDRDGRVHRIAALAQDLDADAGGQVALADHHAAAAHHGAVDLAVIDDVAAAARGGPDLGRRLLSQDRPRQQHQSRRRNSRRRLHQTHTHGKSPPQVRASLKAVAPAMLSHRTILSRTLAIALPKTAVQGRG</sequence>
<accession>A0A0N5A5Q1</accession>
<feature type="compositionally biased region" description="Basic residues" evidence="1">
    <location>
        <begin position="289"/>
        <end position="309"/>
    </location>
</feature>
<keyword evidence="2" id="KW-1185">Reference proteome</keyword>
<reference evidence="3" key="1">
    <citation type="submission" date="2017-02" db="UniProtKB">
        <authorList>
            <consortium name="WormBaseParasite"/>
        </authorList>
    </citation>
    <scope>IDENTIFICATION</scope>
</reference>
<evidence type="ECO:0000256" key="1">
    <source>
        <dbReference type="SAM" id="MobiDB-lite"/>
    </source>
</evidence>
<dbReference type="AlphaFoldDB" id="A0A0N5A5Q1"/>
<name>A0A0N5A5Q1_PARTI</name>
<evidence type="ECO:0000313" key="3">
    <source>
        <dbReference type="WBParaSite" id="PTRK_0001703800.1"/>
    </source>
</evidence>
<proteinExistence type="predicted"/>
<feature type="region of interest" description="Disordered" evidence="1">
    <location>
        <begin position="275"/>
        <end position="315"/>
    </location>
</feature>
<organism evidence="2 3">
    <name type="scientific">Parastrongyloides trichosuri</name>
    <name type="common">Possum-specific nematode worm</name>
    <dbReference type="NCBI Taxonomy" id="131310"/>
    <lineage>
        <taxon>Eukaryota</taxon>
        <taxon>Metazoa</taxon>
        <taxon>Ecdysozoa</taxon>
        <taxon>Nematoda</taxon>
        <taxon>Chromadorea</taxon>
        <taxon>Rhabditida</taxon>
        <taxon>Tylenchina</taxon>
        <taxon>Panagrolaimomorpha</taxon>
        <taxon>Strongyloidoidea</taxon>
        <taxon>Strongyloididae</taxon>
        <taxon>Parastrongyloides</taxon>
    </lineage>
</organism>
<feature type="compositionally biased region" description="Basic and acidic residues" evidence="1">
    <location>
        <begin position="277"/>
        <end position="288"/>
    </location>
</feature>
<evidence type="ECO:0000313" key="2">
    <source>
        <dbReference type="Proteomes" id="UP000038045"/>
    </source>
</evidence>
<dbReference type="WBParaSite" id="PTRK_0001703800.1">
    <property type="protein sequence ID" value="PTRK_0001703800.1"/>
    <property type="gene ID" value="PTRK_0001703800"/>
</dbReference>
<dbReference type="Proteomes" id="UP000038045">
    <property type="component" value="Unplaced"/>
</dbReference>